<organism evidence="2 3">
    <name type="scientific">Triplophysa tibetana</name>
    <dbReference type="NCBI Taxonomy" id="1572043"/>
    <lineage>
        <taxon>Eukaryota</taxon>
        <taxon>Metazoa</taxon>
        <taxon>Chordata</taxon>
        <taxon>Craniata</taxon>
        <taxon>Vertebrata</taxon>
        <taxon>Euteleostomi</taxon>
        <taxon>Actinopterygii</taxon>
        <taxon>Neopterygii</taxon>
        <taxon>Teleostei</taxon>
        <taxon>Ostariophysi</taxon>
        <taxon>Cypriniformes</taxon>
        <taxon>Nemacheilidae</taxon>
        <taxon>Triplophysa</taxon>
    </lineage>
</organism>
<accession>A0A5A9NVZ0</accession>
<feature type="compositionally biased region" description="Polar residues" evidence="1">
    <location>
        <begin position="167"/>
        <end position="197"/>
    </location>
</feature>
<reference evidence="2 3" key="1">
    <citation type="journal article" date="2019" name="Mol. Ecol. Resour.">
        <title>Chromosome-level genome assembly of Triplophysa tibetana, a fish adapted to the harsh high-altitude environment of the Tibetan Plateau.</title>
        <authorList>
            <person name="Yang X."/>
            <person name="Liu H."/>
            <person name="Ma Z."/>
            <person name="Zou Y."/>
            <person name="Zou M."/>
            <person name="Mao Y."/>
            <person name="Li X."/>
            <person name="Wang H."/>
            <person name="Chen T."/>
            <person name="Wang W."/>
            <person name="Yang R."/>
        </authorList>
    </citation>
    <scope>NUCLEOTIDE SEQUENCE [LARGE SCALE GENOMIC DNA]</scope>
    <source>
        <strain evidence="2">TTIB1903HZAU</strain>
        <tissue evidence="2">Muscle</tissue>
    </source>
</reference>
<feature type="region of interest" description="Disordered" evidence="1">
    <location>
        <begin position="310"/>
        <end position="335"/>
    </location>
</feature>
<dbReference type="PANTHER" id="PTHR43696:SF9">
    <property type="entry name" value="COILED-COIL DOMAIN-CONTAINING PROTEIN 157"/>
    <property type="match status" value="1"/>
</dbReference>
<feature type="region of interest" description="Disordered" evidence="1">
    <location>
        <begin position="606"/>
        <end position="647"/>
    </location>
</feature>
<dbReference type="AlphaFoldDB" id="A0A5A9NVZ0"/>
<evidence type="ECO:0000256" key="1">
    <source>
        <dbReference type="SAM" id="MobiDB-lite"/>
    </source>
</evidence>
<gene>
    <name evidence="2" type="ORF">E1301_Tti017582</name>
</gene>
<protein>
    <submittedName>
        <fullName evidence="2">Coiled-coil domain-containing protein 157</fullName>
    </submittedName>
</protein>
<sequence length="691" mass="77997">MTHLLGRQDCIDSLRRDLIDLQGGILDVFSETGPVLFPSWKFPDKLSCNLDLVKLLDEYDYIDGEEEFSQHSNIVLLELVVDRLMLILQSFNVHAELLLGNQRPSSSGQNGAPVSVGPVVKLYWKNLLELSNQYVQRSTSNICEQSPLSAESQRTPSPSGIAPKTPAINTHRTQRPSMTSMQKTSSNTPASTSHSRGASTACSSGSYSSASTCTVSCQTTESKLVPCEACVCLRAGMKETGEAVVSLCQSLGLPCSLKDLLVTVEEQLKLGRLSTCDVSQWASEQRRDMSRVGKHVLEVRDTVEPLKKRLKETETEQEKLRKQMSETVNREKEQRRKMEEEWKNRIQEVKATGEGDVRKLKQEQVELKRGVMLLEDKNTKLTTELKSQTEAKQSLEWERASLQEEVLRLHSMETMLSEVKERRENLENELRSTQALLDKERAKSFSVQRQHEALQVKQHALCKRVDVLVQQTDDLQSSLEECEDEKVELADKLKQFMEEKDTIQEQLAQQQSKCSSLCMEEEKQQVQITELEKRVSSLTEMLEQAAQRERILVAFPELNPHPQATPQTTGDVMCDMEQQLKANLLRIRVLQQENASLSSSLARLKDIQSREDKHRSLESGDAEMDSGSEAAGMRPLDNSTTLSITSTPASSSSILHHQTLCLSLNQDAEETYTKIRHAARIRSAGTRRRRK</sequence>
<feature type="compositionally biased region" description="Basic and acidic residues" evidence="1">
    <location>
        <begin position="606"/>
        <end position="618"/>
    </location>
</feature>
<dbReference type="EMBL" id="SOYY01000012">
    <property type="protein sequence ID" value="KAA0713773.1"/>
    <property type="molecule type" value="Genomic_DNA"/>
</dbReference>
<comment type="caution">
    <text evidence="2">The sequence shown here is derived from an EMBL/GenBank/DDBJ whole genome shotgun (WGS) entry which is preliminary data.</text>
</comment>
<keyword evidence="3" id="KW-1185">Reference proteome</keyword>
<name>A0A5A9NVZ0_9TELE</name>
<dbReference type="PANTHER" id="PTHR43696">
    <property type="entry name" value="COILED-COIL DOMAIN-CONTAINING PROTEIN 157"/>
    <property type="match status" value="1"/>
</dbReference>
<feature type="region of interest" description="Disordered" evidence="1">
    <location>
        <begin position="145"/>
        <end position="207"/>
    </location>
</feature>
<proteinExistence type="predicted"/>
<feature type="compositionally biased region" description="Polar residues" evidence="1">
    <location>
        <begin position="145"/>
        <end position="158"/>
    </location>
</feature>
<dbReference type="InterPro" id="IPR029681">
    <property type="entry name" value="CCDC157"/>
</dbReference>
<evidence type="ECO:0000313" key="3">
    <source>
        <dbReference type="Proteomes" id="UP000324632"/>
    </source>
</evidence>
<feature type="compositionally biased region" description="Low complexity" evidence="1">
    <location>
        <begin position="198"/>
        <end position="207"/>
    </location>
</feature>
<evidence type="ECO:0000313" key="2">
    <source>
        <dbReference type="EMBL" id="KAA0713773.1"/>
    </source>
</evidence>
<dbReference type="Proteomes" id="UP000324632">
    <property type="component" value="Chromosome 12"/>
</dbReference>